<evidence type="ECO:0000256" key="2">
    <source>
        <dbReference type="ARBA" id="ARBA00004651"/>
    </source>
</evidence>
<dbReference type="PROSITE" id="PS50112">
    <property type="entry name" value="PAS"/>
    <property type="match status" value="1"/>
</dbReference>
<keyword evidence="6" id="KW-0808">Transferase</keyword>
<gene>
    <name evidence="16" type="ORF">H9868_01600</name>
</gene>
<comment type="subcellular location">
    <subcellularLocation>
        <location evidence="2">Cell membrane</location>
        <topology evidence="2">Multi-pass membrane protein</topology>
    </subcellularLocation>
</comment>
<dbReference type="AlphaFoldDB" id="A0A9D1RS58"/>
<keyword evidence="11 13" id="KW-1133">Transmembrane helix</keyword>
<comment type="catalytic activity">
    <reaction evidence="1">
        <text>ATP + protein L-histidine = ADP + protein N-phospho-L-histidine.</text>
        <dbReference type="EC" id="2.7.13.3"/>
    </reaction>
</comment>
<dbReference type="SUPFAM" id="SSF55890">
    <property type="entry name" value="Sporulation response regulatory protein Spo0B"/>
    <property type="match status" value="1"/>
</dbReference>
<dbReference type="SUPFAM" id="SSF55785">
    <property type="entry name" value="PYP-like sensor domain (PAS domain)"/>
    <property type="match status" value="1"/>
</dbReference>
<evidence type="ECO:0000256" key="4">
    <source>
        <dbReference type="ARBA" id="ARBA00022475"/>
    </source>
</evidence>
<proteinExistence type="predicted"/>
<feature type="transmembrane region" description="Helical" evidence="13">
    <location>
        <begin position="163"/>
        <end position="185"/>
    </location>
</feature>
<keyword evidence="4" id="KW-1003">Cell membrane</keyword>
<evidence type="ECO:0000256" key="8">
    <source>
        <dbReference type="ARBA" id="ARBA00022741"/>
    </source>
</evidence>
<dbReference type="GO" id="GO:0000155">
    <property type="term" value="F:phosphorelay sensor kinase activity"/>
    <property type="evidence" value="ECO:0007669"/>
    <property type="project" value="InterPro"/>
</dbReference>
<dbReference type="SMART" id="SM00091">
    <property type="entry name" value="PAS"/>
    <property type="match status" value="1"/>
</dbReference>
<evidence type="ECO:0000256" key="5">
    <source>
        <dbReference type="ARBA" id="ARBA00022553"/>
    </source>
</evidence>
<evidence type="ECO:0000256" key="3">
    <source>
        <dbReference type="ARBA" id="ARBA00012438"/>
    </source>
</evidence>
<organism evidence="16 17">
    <name type="scientific">Candidatus Flavonifractor merdipullorum</name>
    <dbReference type="NCBI Taxonomy" id="2838590"/>
    <lineage>
        <taxon>Bacteria</taxon>
        <taxon>Bacillati</taxon>
        <taxon>Bacillota</taxon>
        <taxon>Clostridia</taxon>
        <taxon>Eubacteriales</taxon>
        <taxon>Oscillospiraceae</taxon>
        <taxon>Flavonifractor</taxon>
    </lineage>
</organism>
<reference evidence="16" key="1">
    <citation type="journal article" date="2021" name="PeerJ">
        <title>Extensive microbial diversity within the chicken gut microbiome revealed by metagenomics and culture.</title>
        <authorList>
            <person name="Gilroy R."/>
            <person name="Ravi A."/>
            <person name="Getino M."/>
            <person name="Pursley I."/>
            <person name="Horton D.L."/>
            <person name="Alikhan N.F."/>
            <person name="Baker D."/>
            <person name="Gharbi K."/>
            <person name="Hall N."/>
            <person name="Watson M."/>
            <person name="Adriaenssens E.M."/>
            <person name="Foster-Nyarko E."/>
            <person name="Jarju S."/>
            <person name="Secka A."/>
            <person name="Antonio M."/>
            <person name="Oren A."/>
            <person name="Chaudhuri R.R."/>
            <person name="La Ragione R."/>
            <person name="Hildebrand F."/>
            <person name="Pallen M.J."/>
        </authorList>
    </citation>
    <scope>NUCLEOTIDE SEQUENCE</scope>
    <source>
        <strain evidence="16">ChiGjej6B6-1540</strain>
    </source>
</reference>
<keyword evidence="10" id="KW-0067">ATP-binding</keyword>
<dbReference type="Pfam" id="PF02518">
    <property type="entry name" value="HATPase_c"/>
    <property type="match status" value="1"/>
</dbReference>
<dbReference type="PRINTS" id="PR00344">
    <property type="entry name" value="BCTRLSENSOR"/>
</dbReference>
<evidence type="ECO:0000259" key="15">
    <source>
        <dbReference type="PROSITE" id="PS50112"/>
    </source>
</evidence>
<dbReference type="GO" id="GO:0005524">
    <property type="term" value="F:ATP binding"/>
    <property type="evidence" value="ECO:0007669"/>
    <property type="project" value="UniProtKB-KW"/>
</dbReference>
<dbReference type="SMART" id="SM00387">
    <property type="entry name" value="HATPase_c"/>
    <property type="match status" value="1"/>
</dbReference>
<dbReference type="InterPro" id="IPR003594">
    <property type="entry name" value="HATPase_dom"/>
</dbReference>
<feature type="transmembrane region" description="Helical" evidence="13">
    <location>
        <begin position="12"/>
        <end position="31"/>
    </location>
</feature>
<evidence type="ECO:0000256" key="6">
    <source>
        <dbReference type="ARBA" id="ARBA00022679"/>
    </source>
</evidence>
<keyword evidence="8" id="KW-0547">Nucleotide-binding</keyword>
<name>A0A9D1RS58_9FIRM</name>
<feature type="domain" description="PAS" evidence="15">
    <location>
        <begin position="215"/>
        <end position="282"/>
    </location>
</feature>
<keyword evidence="9" id="KW-0418">Kinase</keyword>
<keyword evidence="13" id="KW-0472">Membrane</keyword>
<keyword evidence="5" id="KW-0597">Phosphoprotein</keyword>
<dbReference type="Gene3D" id="3.30.565.10">
    <property type="entry name" value="Histidine kinase-like ATPase, C-terminal domain"/>
    <property type="match status" value="1"/>
</dbReference>
<dbReference type="GO" id="GO:0006355">
    <property type="term" value="P:regulation of DNA-templated transcription"/>
    <property type="evidence" value="ECO:0007669"/>
    <property type="project" value="InterPro"/>
</dbReference>
<dbReference type="InterPro" id="IPR013767">
    <property type="entry name" value="PAS_fold"/>
</dbReference>
<dbReference type="InterPro" id="IPR029151">
    <property type="entry name" value="Sensor-like_sf"/>
</dbReference>
<sequence length="534" mass="58363">MSIRRQLVDLSMSIVMVAILLSTGVTLALTLREEYRHMEESLTDLSMLLSRTPVVRSALESAEGGEDLDGFLQEMEEDVASVDLVVVADANGRVCYAPDESLVGLSFSQEAVDALQNGEEICLRPANPALDTQQGICAAVRDKEGRLIGMVFSGIYRRSVTRLVLGTVAQFVGVALAVGIIAGIMSVRRSKRIKQSLLGHEPDAFARLFLQRQDILEALEEGILAIDRDSRVIYLNAAAARMLSLDRESAVGQALHDIYPRSTLDRILKTGQPEYNVSLESLKHVRVLSDRVPIREGKEIAGAVGIFRNRTEVTRLAEDLTGVRHMVDAMRAYTHEFMNKLHVILGLLQLGEIRQAQEYIMDTSRIQQEAVGRIARCIKEPSVAALLVGKASHCAELGIRFTLDGTSRFTAATLPPEACVTLLGNLIENAADCLNQSPRSAKEITVAVREEEDGLWLCVEDTGPGIAPDLRGKLFQPGVSTKGSGRGTGLSLVREVVEAYRGEIRVESEPGMGTSFFLSFRRGTEGAQSEEEET</sequence>
<feature type="domain" description="Histidine kinase" evidence="14">
    <location>
        <begin position="332"/>
        <end position="524"/>
    </location>
</feature>
<evidence type="ECO:0000313" key="17">
    <source>
        <dbReference type="Proteomes" id="UP000824192"/>
    </source>
</evidence>
<dbReference type="Proteomes" id="UP000824192">
    <property type="component" value="Unassembled WGS sequence"/>
</dbReference>
<dbReference type="InterPro" id="IPR036890">
    <property type="entry name" value="HATPase_C_sf"/>
</dbReference>
<dbReference type="InterPro" id="IPR035965">
    <property type="entry name" value="PAS-like_dom_sf"/>
</dbReference>
<evidence type="ECO:0000256" key="13">
    <source>
        <dbReference type="SAM" id="Phobius"/>
    </source>
</evidence>
<evidence type="ECO:0000313" key="16">
    <source>
        <dbReference type="EMBL" id="HIW93213.1"/>
    </source>
</evidence>
<dbReference type="InterPro" id="IPR000014">
    <property type="entry name" value="PAS"/>
</dbReference>
<evidence type="ECO:0000259" key="14">
    <source>
        <dbReference type="PROSITE" id="PS50109"/>
    </source>
</evidence>
<dbReference type="InterPro" id="IPR004358">
    <property type="entry name" value="Sig_transdc_His_kin-like_C"/>
</dbReference>
<accession>A0A9D1RS58</accession>
<evidence type="ECO:0000256" key="11">
    <source>
        <dbReference type="ARBA" id="ARBA00022989"/>
    </source>
</evidence>
<keyword evidence="12" id="KW-0902">Two-component regulatory system</keyword>
<evidence type="ECO:0000256" key="7">
    <source>
        <dbReference type="ARBA" id="ARBA00022692"/>
    </source>
</evidence>
<dbReference type="PROSITE" id="PS50109">
    <property type="entry name" value="HIS_KIN"/>
    <property type="match status" value="1"/>
</dbReference>
<keyword evidence="7 13" id="KW-0812">Transmembrane</keyword>
<evidence type="ECO:0000256" key="12">
    <source>
        <dbReference type="ARBA" id="ARBA00023012"/>
    </source>
</evidence>
<reference evidence="16" key="2">
    <citation type="submission" date="2021-04" db="EMBL/GenBank/DDBJ databases">
        <authorList>
            <person name="Gilroy R."/>
        </authorList>
    </citation>
    <scope>NUCLEOTIDE SEQUENCE</scope>
    <source>
        <strain evidence="16">ChiGjej6B6-1540</strain>
    </source>
</reference>
<evidence type="ECO:0000256" key="1">
    <source>
        <dbReference type="ARBA" id="ARBA00000085"/>
    </source>
</evidence>
<dbReference type="Pfam" id="PF00989">
    <property type="entry name" value="PAS"/>
    <property type="match status" value="1"/>
</dbReference>
<dbReference type="PANTHER" id="PTHR43065:SF10">
    <property type="entry name" value="PEROXIDE STRESS-ACTIVATED HISTIDINE KINASE MAK3"/>
    <property type="match status" value="1"/>
</dbReference>
<dbReference type="Gene3D" id="3.30.450.20">
    <property type="entry name" value="PAS domain"/>
    <property type="match status" value="2"/>
</dbReference>
<dbReference type="Pfam" id="PF14689">
    <property type="entry name" value="SPOB_a"/>
    <property type="match status" value="1"/>
</dbReference>
<dbReference type="Gene3D" id="1.10.287.130">
    <property type="match status" value="1"/>
</dbReference>
<dbReference type="InterPro" id="IPR016120">
    <property type="entry name" value="Sig_transdc_His_kin_SpoOB"/>
</dbReference>
<dbReference type="EC" id="2.7.13.3" evidence="3"/>
<dbReference type="SUPFAM" id="SSF103190">
    <property type="entry name" value="Sensory domain-like"/>
    <property type="match status" value="1"/>
</dbReference>
<evidence type="ECO:0000256" key="10">
    <source>
        <dbReference type="ARBA" id="ARBA00022840"/>
    </source>
</evidence>
<protein>
    <recommendedName>
        <fullName evidence="3">histidine kinase</fullName>
        <ecNumber evidence="3">2.7.13.3</ecNumber>
    </recommendedName>
</protein>
<dbReference type="EMBL" id="DXGA01000035">
    <property type="protein sequence ID" value="HIW93213.1"/>
    <property type="molecule type" value="Genomic_DNA"/>
</dbReference>
<dbReference type="SUPFAM" id="SSF55874">
    <property type="entry name" value="ATPase domain of HSP90 chaperone/DNA topoisomerase II/histidine kinase"/>
    <property type="match status" value="1"/>
</dbReference>
<dbReference type="InterPro" id="IPR005467">
    <property type="entry name" value="His_kinase_dom"/>
</dbReference>
<dbReference type="CDD" id="cd00130">
    <property type="entry name" value="PAS"/>
    <property type="match status" value="1"/>
</dbReference>
<dbReference type="PANTHER" id="PTHR43065">
    <property type="entry name" value="SENSOR HISTIDINE KINASE"/>
    <property type="match status" value="1"/>
</dbReference>
<dbReference type="InterPro" id="IPR039506">
    <property type="entry name" value="SPOB_a"/>
</dbReference>
<dbReference type="GO" id="GO:0005886">
    <property type="term" value="C:plasma membrane"/>
    <property type="evidence" value="ECO:0007669"/>
    <property type="project" value="UniProtKB-SubCell"/>
</dbReference>
<evidence type="ECO:0000256" key="9">
    <source>
        <dbReference type="ARBA" id="ARBA00022777"/>
    </source>
</evidence>
<comment type="caution">
    <text evidence="16">The sequence shown here is derived from an EMBL/GenBank/DDBJ whole genome shotgun (WGS) entry which is preliminary data.</text>
</comment>